<dbReference type="PANTHER" id="PTHR36848">
    <property type="entry name" value="DNA-BINDING PROTEIN (PUTATIVE SECRETED PROTEIN)-RELATED"/>
    <property type="match status" value="1"/>
</dbReference>
<accession>A0A0G1BE94</accession>
<dbReference type="EMBL" id="LCCZ01000002">
    <property type="protein sequence ID" value="KKS44681.1"/>
    <property type="molecule type" value="Genomic_DNA"/>
</dbReference>
<proteinExistence type="predicted"/>
<name>A0A0G1BE94_9BACT</name>
<dbReference type="AlphaFoldDB" id="A0A0G1BE94"/>
<dbReference type="Gene3D" id="2.60.120.260">
    <property type="entry name" value="Galactose-binding domain-like"/>
    <property type="match status" value="1"/>
</dbReference>
<evidence type="ECO:0008006" key="3">
    <source>
        <dbReference type="Google" id="ProtNLM"/>
    </source>
</evidence>
<comment type="caution">
    <text evidence="1">The sequence shown here is derived from an EMBL/GenBank/DDBJ whole genome shotgun (WGS) entry which is preliminary data.</text>
</comment>
<protein>
    <recommendedName>
        <fullName evidence="3">Glycosyl hydrolases family 2 sugar binding domain-containing protein</fullName>
    </recommendedName>
</protein>
<dbReference type="InterPro" id="IPR008979">
    <property type="entry name" value="Galactose-bd-like_sf"/>
</dbReference>
<evidence type="ECO:0000313" key="1">
    <source>
        <dbReference type="EMBL" id="KKS44681.1"/>
    </source>
</evidence>
<organism evidence="1 2">
    <name type="scientific">candidate division CPR1 bacterium GW2011_GWA2_42_17</name>
    <dbReference type="NCBI Taxonomy" id="1618341"/>
    <lineage>
        <taxon>Bacteria</taxon>
        <taxon>candidate division CPR1</taxon>
    </lineage>
</organism>
<reference evidence="1 2" key="1">
    <citation type="journal article" date="2015" name="Nature">
        <title>rRNA introns, odd ribosomes, and small enigmatic genomes across a large radiation of phyla.</title>
        <authorList>
            <person name="Brown C.T."/>
            <person name="Hug L.A."/>
            <person name="Thomas B.C."/>
            <person name="Sharon I."/>
            <person name="Castelle C.J."/>
            <person name="Singh A."/>
            <person name="Wilkins M.J."/>
            <person name="Williams K.H."/>
            <person name="Banfield J.F."/>
        </authorList>
    </citation>
    <scope>NUCLEOTIDE SEQUENCE [LARGE SCALE GENOMIC DNA]</scope>
</reference>
<dbReference type="InterPro" id="IPR053161">
    <property type="entry name" value="Ulvan_degrading_GH"/>
</dbReference>
<gene>
    <name evidence="1" type="ORF">UV05_C0002G0013</name>
</gene>
<dbReference type="PANTHER" id="PTHR36848:SF2">
    <property type="entry name" value="SECRETED PROTEIN"/>
    <property type="match status" value="1"/>
</dbReference>
<evidence type="ECO:0000313" key="2">
    <source>
        <dbReference type="Proteomes" id="UP000034875"/>
    </source>
</evidence>
<dbReference type="SUPFAM" id="SSF49785">
    <property type="entry name" value="Galactose-binding domain-like"/>
    <property type="match status" value="1"/>
</dbReference>
<sequence length="1035" mass="117693">MLSQSISSSRKTDSHGPVGFWFFNDGLNLAEIDYQLDQFVKQKFSGVVVHPRDGLSIPWQSETWFEVLEYIIGACSHRNLKVWYYDDAPYPSGSAGGRLIQQSPELAGKSLLFVDKVAMPVQGVIRIPFSVTGCLLKVYAAAINSDNDLTDVFKDITHYAGLVGDRWFVQGERTVGYGPMFINDNNHPHWRAFIEHENWVLHWPVNNDQQYRILAVFKTEAGDTRHGKYVDLLNPETTERFIELSYNTTLKRLGASRFKNFAAAFTDEPRLCSPYPWTDTLPDDYYRAYNEDIFQILPHLAIQISDYSYEARYRYRRLLGQLWEERFMKPLAQWCQQNGLPLTGHISPEEDPILQTLGSPGLTRLITHMQWLGYDLVLKPFGSSEQAKLVGPKLISSIAHQKAKPHLVTETMGCCGENLTINEMFKLINWLAVCSYDTFILHGQYMSLDGHRKREAPPSIFFQSPYWNHFHKLSEYISELSQWNSQGKPVRPIAVLYPTAAFEALVPVDNNRATALAVNLAELTGGLTSAALEFDFVADHDLVETNIVGSKGNNYFQIGDAVYETLILPDVSILDDATIKTIEQLRDAKITIFSLTKKIGSINSQRNVDFLSMDKQHVILQLVQLYRSWVSFPSDRRLYVQTRTVNDKNQRMLWNPEDHPIAITIRGGEDITFAVSSTLPFPNVKKNKNSENILNLEPFQLIIITDRTPSANSVDTLMRPADDDVAKWEDLWHFAPQEVNTLLLSHWNLELSDSIHAVQLPARSGVLPWNLAGQTVKMWCEIIIDDIFKDAELWWEKSTFGGPYELSINGKKISPLERAHEHSSYEMHANLNEFIVSGVNRVEVVVGPIQRYEPAMLEPLQLKGWFRVLRLNDKDGGLTADLRPDWYKKLLDDDPTLSRIGPLNKIKSITEPTDWTKLGFPQYSGTISYQNKLHIKNTSNRIFLEADPNQVDAFELFVNGLSAGVCCWSPFRLEISEFVKKGINVIEVRVSNTSINRTEGKAQPSGLNGNLRILISACTEKQDTINIPQVSVRQS</sequence>
<dbReference type="Proteomes" id="UP000034875">
    <property type="component" value="Unassembled WGS sequence"/>
</dbReference>